<protein>
    <submittedName>
        <fullName evidence="1">Uncharacterized protein</fullName>
    </submittedName>
</protein>
<dbReference type="AlphaFoldDB" id="A0A840QF87"/>
<name>A0A840QF87_9PSEU</name>
<dbReference type="EMBL" id="JACHIW010000001">
    <property type="protein sequence ID" value="MBB5157368.1"/>
    <property type="molecule type" value="Genomic_DNA"/>
</dbReference>
<gene>
    <name evidence="1" type="ORF">BJ970_004902</name>
</gene>
<sequence length="342" mass="38042">MQRADTFEPADPRTLLGPAIDPFVGRGDIDECHLPGSGQKRCVRGRLTQELPVHTMQLQAMSVSERPQKSAHSGGGLDLVEHDRHRRVPKAVDVIDTVGARGHRRHHREHFRRRVGPAAVVGPADTYRLADQLTQPGSFRQPHHRDQPGIRDQVRIIKHRAQPCRTMRRSHSRDALSLGPIGSFSKINRPSSGGHLAFLRPNRYPKPPVDRGLVCGTPPTGLVGGDPPAAPEGHVYPCAADQRLDHRRDRWPHTPSRHVQLTTKSALRTTPVSQNSVKQSLSDNGFTIERIRADRILREALTAGPDPLHLSLVFGISHNTARRYTTVAERLLSDELEQPVEP</sequence>
<reference evidence="1 2" key="1">
    <citation type="submission" date="2020-08" db="EMBL/GenBank/DDBJ databases">
        <title>Sequencing the genomes of 1000 actinobacteria strains.</title>
        <authorList>
            <person name="Klenk H.-P."/>
        </authorList>
    </citation>
    <scope>NUCLEOTIDE SEQUENCE [LARGE SCALE GENOMIC DNA]</scope>
    <source>
        <strain evidence="1 2">DSM 45584</strain>
    </source>
</reference>
<organism evidence="1 2">
    <name type="scientific">Saccharopolyspora phatthalungensis</name>
    <dbReference type="NCBI Taxonomy" id="664693"/>
    <lineage>
        <taxon>Bacteria</taxon>
        <taxon>Bacillati</taxon>
        <taxon>Actinomycetota</taxon>
        <taxon>Actinomycetes</taxon>
        <taxon>Pseudonocardiales</taxon>
        <taxon>Pseudonocardiaceae</taxon>
        <taxon>Saccharopolyspora</taxon>
    </lineage>
</organism>
<comment type="caution">
    <text evidence="1">The sequence shown here is derived from an EMBL/GenBank/DDBJ whole genome shotgun (WGS) entry which is preliminary data.</text>
</comment>
<dbReference type="Proteomes" id="UP000584374">
    <property type="component" value="Unassembled WGS sequence"/>
</dbReference>
<proteinExistence type="predicted"/>
<keyword evidence="2" id="KW-1185">Reference proteome</keyword>
<evidence type="ECO:0000313" key="1">
    <source>
        <dbReference type="EMBL" id="MBB5157368.1"/>
    </source>
</evidence>
<accession>A0A840QF87</accession>
<evidence type="ECO:0000313" key="2">
    <source>
        <dbReference type="Proteomes" id="UP000584374"/>
    </source>
</evidence>